<sequence length="98" mass="10937">MKAAQKGSVAVDGIYKVQEGDTLSSIVTREFRGVDVNPVLISDVIVDLNPHAFPRGNPNWLLSGKDLQLPSEQDFRNYIFPGSKTKSDTSSRDWVRYP</sequence>
<dbReference type="PROSITE" id="PS51782">
    <property type="entry name" value="LYSM"/>
    <property type="match status" value="1"/>
</dbReference>
<dbReference type="InterPro" id="IPR018392">
    <property type="entry name" value="LysM"/>
</dbReference>
<gene>
    <name evidence="2" type="ORF">IMCC3088_500</name>
</gene>
<dbReference type="STRING" id="2518989.IMCC3088_500"/>
<comment type="caution">
    <text evidence="2">The sequence shown here is derived from an EMBL/GenBank/DDBJ whole genome shotgun (WGS) entry which is preliminary data.</text>
</comment>
<dbReference type="EMBL" id="AEIG01000134">
    <property type="protein sequence ID" value="EGG28306.1"/>
    <property type="molecule type" value="Genomic_DNA"/>
</dbReference>
<accession>F3L5V1</accession>
<reference evidence="2 3" key="1">
    <citation type="journal article" date="2011" name="J. Bacteriol.">
        <title>Genome sequence of strain IMCC3088, a proteorhodopsin-containing marine bacterium belonging to the OM60/NOR5 clade.</title>
        <authorList>
            <person name="Jang Y."/>
            <person name="Oh H.M."/>
            <person name="Kang I."/>
            <person name="Lee K."/>
            <person name="Yang S.J."/>
            <person name="Cho J.C."/>
        </authorList>
    </citation>
    <scope>NUCLEOTIDE SEQUENCE [LARGE SCALE GENOMIC DNA]</scope>
    <source>
        <strain evidence="2 3">IMCC3088</strain>
    </source>
</reference>
<dbReference type="Gene3D" id="3.10.350.10">
    <property type="entry name" value="LysM domain"/>
    <property type="match status" value="1"/>
</dbReference>
<evidence type="ECO:0000313" key="3">
    <source>
        <dbReference type="Proteomes" id="UP000005615"/>
    </source>
</evidence>
<protein>
    <recommendedName>
        <fullName evidence="1">LysM domain-containing protein</fullName>
    </recommendedName>
</protein>
<dbReference type="AlphaFoldDB" id="F3L5V1"/>
<organism evidence="2 3">
    <name type="scientific">Aequoribacter fuscus</name>
    <dbReference type="NCBI Taxonomy" id="2518989"/>
    <lineage>
        <taxon>Bacteria</taxon>
        <taxon>Pseudomonadati</taxon>
        <taxon>Pseudomonadota</taxon>
        <taxon>Gammaproteobacteria</taxon>
        <taxon>Cellvibrionales</taxon>
        <taxon>Halieaceae</taxon>
        <taxon>Aequoribacter</taxon>
    </lineage>
</organism>
<dbReference type="CDD" id="cd00118">
    <property type="entry name" value="LysM"/>
    <property type="match status" value="1"/>
</dbReference>
<evidence type="ECO:0000313" key="2">
    <source>
        <dbReference type="EMBL" id="EGG28306.1"/>
    </source>
</evidence>
<keyword evidence="3" id="KW-1185">Reference proteome</keyword>
<evidence type="ECO:0000259" key="1">
    <source>
        <dbReference type="PROSITE" id="PS51782"/>
    </source>
</evidence>
<dbReference type="Proteomes" id="UP000005615">
    <property type="component" value="Unassembled WGS sequence"/>
</dbReference>
<dbReference type="RefSeq" id="WP_009577245.1">
    <property type="nucleotide sequence ID" value="NZ_AEIG01000134.1"/>
</dbReference>
<feature type="domain" description="LysM" evidence="1">
    <location>
        <begin position="13"/>
        <end position="69"/>
    </location>
</feature>
<proteinExistence type="predicted"/>
<name>F3L5V1_9GAMM</name>
<dbReference type="InterPro" id="IPR036779">
    <property type="entry name" value="LysM_dom_sf"/>
</dbReference>